<dbReference type="Proteomes" id="UP001221150">
    <property type="component" value="Unassembled WGS sequence"/>
</dbReference>
<protein>
    <submittedName>
        <fullName evidence="3">M23 family metallopeptidase</fullName>
    </submittedName>
</protein>
<feature type="transmembrane region" description="Helical" evidence="1">
    <location>
        <begin position="7"/>
        <end position="26"/>
    </location>
</feature>
<name>A0ABT6AFG5_9ACTN</name>
<dbReference type="PANTHER" id="PTHR21666">
    <property type="entry name" value="PEPTIDASE-RELATED"/>
    <property type="match status" value="1"/>
</dbReference>
<dbReference type="InterPro" id="IPR011055">
    <property type="entry name" value="Dup_hybrid_motif"/>
</dbReference>
<dbReference type="SUPFAM" id="SSF51261">
    <property type="entry name" value="Duplicated hybrid motif"/>
    <property type="match status" value="1"/>
</dbReference>
<dbReference type="Pfam" id="PF01551">
    <property type="entry name" value="Peptidase_M23"/>
    <property type="match status" value="1"/>
</dbReference>
<dbReference type="InterPro" id="IPR050570">
    <property type="entry name" value="Cell_wall_metabolism_enzyme"/>
</dbReference>
<organism evidence="3 4">
    <name type="scientific">Streptomyces tropicalis</name>
    <dbReference type="NCBI Taxonomy" id="3034234"/>
    <lineage>
        <taxon>Bacteria</taxon>
        <taxon>Bacillati</taxon>
        <taxon>Actinomycetota</taxon>
        <taxon>Actinomycetes</taxon>
        <taxon>Kitasatosporales</taxon>
        <taxon>Streptomycetaceae</taxon>
        <taxon>Streptomyces</taxon>
    </lineage>
</organism>
<reference evidence="3 4" key="1">
    <citation type="submission" date="2023-03" db="EMBL/GenBank/DDBJ databases">
        <title>Draft genome sequence of Streptomyces sp. K1PA1 isolated from peat swamp forest in Thailand.</title>
        <authorList>
            <person name="Klaysubun C."/>
            <person name="Duangmal K."/>
        </authorList>
    </citation>
    <scope>NUCLEOTIDE SEQUENCE [LARGE SCALE GENOMIC DNA]</scope>
    <source>
        <strain evidence="3 4">K1PA1</strain>
    </source>
</reference>
<dbReference type="Gene3D" id="2.70.70.10">
    <property type="entry name" value="Glucose Permease (Domain IIA)"/>
    <property type="match status" value="1"/>
</dbReference>
<evidence type="ECO:0000313" key="3">
    <source>
        <dbReference type="EMBL" id="MDF3303187.1"/>
    </source>
</evidence>
<keyword evidence="4" id="KW-1185">Reference proteome</keyword>
<feature type="domain" description="M23ase beta-sheet core" evidence="2">
    <location>
        <begin position="258"/>
        <end position="352"/>
    </location>
</feature>
<keyword evidence="1" id="KW-1133">Transmembrane helix</keyword>
<comment type="caution">
    <text evidence="3">The sequence shown here is derived from an EMBL/GenBank/DDBJ whole genome shotgun (WGS) entry which is preliminary data.</text>
</comment>
<keyword evidence="1" id="KW-0812">Transmembrane</keyword>
<evidence type="ECO:0000256" key="1">
    <source>
        <dbReference type="SAM" id="Phobius"/>
    </source>
</evidence>
<evidence type="ECO:0000313" key="4">
    <source>
        <dbReference type="Proteomes" id="UP001221150"/>
    </source>
</evidence>
<proteinExistence type="predicted"/>
<accession>A0ABT6AFG5</accession>
<sequence>MSTAIRIAGGGIAAMFAGVLCLPLMLGAGGSDDGPAWEDSCTSGDGAAMQTVSKEQEIPAAEPGGQVTVPLNPQGKQQSVDWTEEQKRNASVITNVARSRNLPPRAAVIGVATAIQESMLKNIRHGDRDSQGLFQQRPSQGWGTVAQVTDPIYASNSFFERLAKVDKWQVKPLTQAAQNVQRSGFPDAYAKWEKTAGELVVKSWGKKAVLSSTSGCDAVENAANATDAKGKGGWALPVENSRVTTPYKAGGGMWASGSHTGIDFPVATGTRVQAVGTGTIVEAGWGGAYGNNVVIKMSDGKYTHYAHLSKITVSKGQTVKARQQIGLSGSTGNSSGPHLHFEARSGPAYGSDINPSAYLRSHGLSL</sequence>
<dbReference type="EMBL" id="JARJBB010000047">
    <property type="protein sequence ID" value="MDF3303187.1"/>
    <property type="molecule type" value="Genomic_DNA"/>
</dbReference>
<dbReference type="PANTHER" id="PTHR21666:SF270">
    <property type="entry name" value="MUREIN HYDROLASE ACTIVATOR ENVC"/>
    <property type="match status" value="1"/>
</dbReference>
<evidence type="ECO:0000259" key="2">
    <source>
        <dbReference type="Pfam" id="PF01551"/>
    </source>
</evidence>
<dbReference type="CDD" id="cd12797">
    <property type="entry name" value="M23_peptidase"/>
    <property type="match status" value="1"/>
</dbReference>
<gene>
    <name evidence="3" type="ORF">P3H78_32200</name>
</gene>
<dbReference type="InterPro" id="IPR016047">
    <property type="entry name" value="M23ase_b-sheet_dom"/>
</dbReference>
<keyword evidence="1" id="KW-0472">Membrane</keyword>